<dbReference type="InterPro" id="IPR028098">
    <property type="entry name" value="Glyco_trans_4-like_N"/>
</dbReference>
<name>A0ABV7T367_9GAMM</name>
<dbReference type="Proteomes" id="UP001595630">
    <property type="component" value="Unassembled WGS sequence"/>
</dbReference>
<dbReference type="EMBL" id="JBHRXZ010000016">
    <property type="protein sequence ID" value="MFC3607426.1"/>
    <property type="molecule type" value="Genomic_DNA"/>
</dbReference>
<dbReference type="InterPro" id="IPR001296">
    <property type="entry name" value="Glyco_trans_1"/>
</dbReference>
<evidence type="ECO:0000259" key="1">
    <source>
        <dbReference type="Pfam" id="PF00534"/>
    </source>
</evidence>
<accession>A0ABV7T367</accession>
<feature type="domain" description="Glycosyltransferase subfamily 4-like N-terminal" evidence="2">
    <location>
        <begin position="16"/>
        <end position="205"/>
    </location>
</feature>
<dbReference type="Gene3D" id="3.40.50.2000">
    <property type="entry name" value="Glycogen Phosphorylase B"/>
    <property type="match status" value="2"/>
</dbReference>
<organism evidence="3 4">
    <name type="scientific">Stutzerimonas tarimensis</name>
    <dbReference type="NCBI Taxonomy" id="1507735"/>
    <lineage>
        <taxon>Bacteria</taxon>
        <taxon>Pseudomonadati</taxon>
        <taxon>Pseudomonadota</taxon>
        <taxon>Gammaproteobacteria</taxon>
        <taxon>Pseudomonadales</taxon>
        <taxon>Pseudomonadaceae</taxon>
        <taxon>Stutzerimonas</taxon>
    </lineage>
</organism>
<comment type="caution">
    <text evidence="3">The sequence shown here is derived from an EMBL/GenBank/DDBJ whole genome shotgun (WGS) entry which is preliminary data.</text>
</comment>
<dbReference type="RefSeq" id="WP_386362541.1">
    <property type="nucleotide sequence ID" value="NZ_JBHRXZ010000016.1"/>
</dbReference>
<protein>
    <submittedName>
        <fullName evidence="3">Glycosyltransferase family 4 protein</fullName>
    </submittedName>
</protein>
<dbReference type="CDD" id="cd03823">
    <property type="entry name" value="GT4_ExpE7-like"/>
    <property type="match status" value="1"/>
</dbReference>
<dbReference type="PANTHER" id="PTHR12526">
    <property type="entry name" value="GLYCOSYLTRANSFERASE"/>
    <property type="match status" value="1"/>
</dbReference>
<evidence type="ECO:0000313" key="3">
    <source>
        <dbReference type="EMBL" id="MFC3607426.1"/>
    </source>
</evidence>
<gene>
    <name evidence="3" type="ORF">ACFOMF_06515</name>
</gene>
<dbReference type="Pfam" id="PF00534">
    <property type="entry name" value="Glycos_transf_1"/>
    <property type="match status" value="1"/>
</dbReference>
<evidence type="ECO:0000313" key="4">
    <source>
        <dbReference type="Proteomes" id="UP001595630"/>
    </source>
</evidence>
<feature type="domain" description="Glycosyl transferase family 1" evidence="1">
    <location>
        <begin position="217"/>
        <end position="368"/>
    </location>
</feature>
<evidence type="ECO:0000259" key="2">
    <source>
        <dbReference type="Pfam" id="PF13439"/>
    </source>
</evidence>
<dbReference type="Pfam" id="PF13439">
    <property type="entry name" value="Glyco_transf_4"/>
    <property type="match status" value="1"/>
</dbReference>
<reference evidence="4" key="1">
    <citation type="journal article" date="2019" name="Int. J. Syst. Evol. Microbiol.">
        <title>The Global Catalogue of Microorganisms (GCM) 10K type strain sequencing project: providing services to taxonomists for standard genome sequencing and annotation.</title>
        <authorList>
            <consortium name="The Broad Institute Genomics Platform"/>
            <consortium name="The Broad Institute Genome Sequencing Center for Infectious Disease"/>
            <person name="Wu L."/>
            <person name="Ma J."/>
        </authorList>
    </citation>
    <scope>NUCLEOTIDE SEQUENCE [LARGE SCALE GENOMIC DNA]</scope>
    <source>
        <strain evidence="4">KCTC 42447</strain>
    </source>
</reference>
<dbReference type="SUPFAM" id="SSF53756">
    <property type="entry name" value="UDP-Glycosyltransferase/glycogen phosphorylase"/>
    <property type="match status" value="1"/>
</dbReference>
<sequence>MKILVLHTLYSPHVGGGAEAVVKQLAEGLQRRGHEVVVLATGPREGVNGEQVDGLRVYRAGLHNLYWHHTQRRPQPLMRLGWHWRDRYNRDMRVPLRQVIEVEQPDLVLCHNLTGWSISAWDEIHQAGLPAVQVLHDLYLLCPRDTMYHKGKDCARQCGLCAALRHRHAAASAKVTAVIGVSRYLLERVCEQGFFPGVPRHVVYNRCAVPVAGRLSRPDGPLRFGYIGTLSENKGVAWLIQQFEALGLDATLDIAGRGKHDDEARLAALVTSDRVRFVGFQDAARFLGGLDVLVMPSRWAEPFGLVAVEGCAHGLPVIASAVGGLPETIQHGVNGLLCTPENPDSLGQALATLYHDQALRERLAHQARLTITPLLDMERMLDEYETILHESLESSRSGQEQTHDQRVLA</sequence>
<keyword evidence="4" id="KW-1185">Reference proteome</keyword>
<proteinExistence type="predicted"/>